<protein>
    <submittedName>
        <fullName evidence="4">Uncharacterized protein</fullName>
    </submittedName>
</protein>
<sequence length="385" mass="41657">MKLLCCLLLVTRVVFAQNTTEHANSHSESATHNGLSGHNNIPNLSDTQTTGIFKGEVQTRREPERKTEAEMAPKVSTFNTTPVSITEEKMVETTSKVSTTADPSTMGRATDKVEETNIITKPYSTHSAPSSNSLLGLSATRRTTKSESSTNAPVGTSRPSSVDSTTLTKSMLVLPTTRVPTKSTSSKQVTSKPLQTTPLKLSLSTSTTVSTTLLSSSGAPIMEGEGEEKLSTPSMILTSFSLMAFTTVKNDTEKSSSNLTWIVIFLVIALLISLCIVLTFCISCKKRQRSKTLNSSLIKKKKKGKEEDAWAGPMPLKEDNVTVEDEGGVSDKAPDAVNKRTSLSTFFGKRKSRQASVILESLSLTSPLSVHEVLTRQPNVQQRLI</sequence>
<reference evidence="4" key="3">
    <citation type="submission" date="2025-09" db="UniProtKB">
        <authorList>
            <consortium name="Ensembl"/>
        </authorList>
    </citation>
    <scope>IDENTIFICATION</scope>
</reference>
<feature type="chain" id="PRO_5034459559" evidence="3">
    <location>
        <begin position="17"/>
        <end position="385"/>
    </location>
</feature>
<evidence type="ECO:0000256" key="3">
    <source>
        <dbReference type="SAM" id="SignalP"/>
    </source>
</evidence>
<feature type="transmembrane region" description="Helical" evidence="2">
    <location>
        <begin position="259"/>
        <end position="282"/>
    </location>
</feature>
<keyword evidence="2" id="KW-0472">Membrane</keyword>
<reference evidence="4" key="2">
    <citation type="submission" date="2025-08" db="UniProtKB">
        <authorList>
            <consortium name="Ensembl"/>
        </authorList>
    </citation>
    <scope>IDENTIFICATION</scope>
</reference>
<accession>A0A8C4SAW8</accession>
<keyword evidence="3" id="KW-0732">Signal</keyword>
<keyword evidence="2" id="KW-0812">Transmembrane</keyword>
<name>A0A8C4SAW8_ERPCA</name>
<evidence type="ECO:0000313" key="5">
    <source>
        <dbReference type="Proteomes" id="UP000694620"/>
    </source>
</evidence>
<reference evidence="4" key="1">
    <citation type="submission" date="2021-06" db="EMBL/GenBank/DDBJ databases">
        <authorList>
            <consortium name="Wellcome Sanger Institute Data Sharing"/>
        </authorList>
    </citation>
    <scope>NUCLEOTIDE SEQUENCE [LARGE SCALE GENOMIC DNA]</scope>
</reference>
<keyword evidence="5" id="KW-1185">Reference proteome</keyword>
<evidence type="ECO:0000256" key="2">
    <source>
        <dbReference type="SAM" id="Phobius"/>
    </source>
</evidence>
<evidence type="ECO:0000313" key="4">
    <source>
        <dbReference type="Ensembl" id="ENSECRP00000014631.1"/>
    </source>
</evidence>
<evidence type="ECO:0000256" key="1">
    <source>
        <dbReference type="SAM" id="MobiDB-lite"/>
    </source>
</evidence>
<proteinExistence type="predicted"/>
<dbReference type="Proteomes" id="UP000694620">
    <property type="component" value="Chromosome 12"/>
</dbReference>
<dbReference type="GeneTree" id="ENSGT00980000202897"/>
<keyword evidence="2" id="KW-1133">Transmembrane helix</keyword>
<feature type="compositionally biased region" description="Polar residues" evidence="1">
    <location>
        <begin position="146"/>
        <end position="167"/>
    </location>
</feature>
<feature type="region of interest" description="Disordered" evidence="1">
    <location>
        <begin position="25"/>
        <end position="71"/>
    </location>
</feature>
<feature type="region of interest" description="Disordered" evidence="1">
    <location>
        <begin position="90"/>
        <end position="109"/>
    </location>
</feature>
<dbReference type="AlphaFoldDB" id="A0A8C4SAW8"/>
<feature type="compositionally biased region" description="Polar residues" evidence="1">
    <location>
        <begin position="92"/>
        <end position="103"/>
    </location>
</feature>
<organism evidence="4 5">
    <name type="scientific">Erpetoichthys calabaricus</name>
    <name type="common">Rope fish</name>
    <name type="synonym">Calamoichthys calabaricus</name>
    <dbReference type="NCBI Taxonomy" id="27687"/>
    <lineage>
        <taxon>Eukaryota</taxon>
        <taxon>Metazoa</taxon>
        <taxon>Chordata</taxon>
        <taxon>Craniata</taxon>
        <taxon>Vertebrata</taxon>
        <taxon>Euteleostomi</taxon>
        <taxon>Actinopterygii</taxon>
        <taxon>Polypteriformes</taxon>
        <taxon>Polypteridae</taxon>
        <taxon>Erpetoichthys</taxon>
    </lineage>
</organism>
<feature type="compositionally biased region" description="Polar residues" evidence="1">
    <location>
        <begin position="25"/>
        <end position="51"/>
    </location>
</feature>
<feature type="signal peptide" evidence="3">
    <location>
        <begin position="1"/>
        <end position="16"/>
    </location>
</feature>
<feature type="compositionally biased region" description="Basic and acidic residues" evidence="1">
    <location>
        <begin position="57"/>
        <end position="71"/>
    </location>
</feature>
<feature type="region of interest" description="Disordered" evidence="1">
    <location>
        <begin position="139"/>
        <end position="167"/>
    </location>
</feature>
<dbReference type="Ensembl" id="ENSECRT00000014890.1">
    <property type="protein sequence ID" value="ENSECRP00000014631.1"/>
    <property type="gene ID" value="ENSECRG00000009761.1"/>
</dbReference>